<evidence type="ECO:0000313" key="1">
    <source>
        <dbReference type="EMBL" id="MPD01781.1"/>
    </source>
</evidence>
<reference evidence="1 2" key="1">
    <citation type="submission" date="2019-05" db="EMBL/GenBank/DDBJ databases">
        <title>Another draft genome of Portunus trituberculatus and its Hox gene families provides insights of decapod evolution.</title>
        <authorList>
            <person name="Jeong J.-H."/>
            <person name="Song I."/>
            <person name="Kim S."/>
            <person name="Choi T."/>
            <person name="Kim D."/>
            <person name="Ryu S."/>
            <person name="Kim W."/>
        </authorList>
    </citation>
    <scope>NUCLEOTIDE SEQUENCE [LARGE SCALE GENOMIC DNA]</scope>
    <source>
        <tissue evidence="1">Muscle</tissue>
    </source>
</reference>
<proteinExistence type="predicted"/>
<evidence type="ECO:0000313" key="2">
    <source>
        <dbReference type="Proteomes" id="UP000324222"/>
    </source>
</evidence>
<protein>
    <submittedName>
        <fullName evidence="1">Uncharacterized protein</fullName>
    </submittedName>
</protein>
<gene>
    <name evidence="1" type="ORF">E2C01_097326</name>
</gene>
<comment type="caution">
    <text evidence="1">The sequence shown here is derived from an EMBL/GenBank/DDBJ whole genome shotgun (WGS) entry which is preliminary data.</text>
</comment>
<dbReference type="Proteomes" id="UP000324222">
    <property type="component" value="Unassembled WGS sequence"/>
</dbReference>
<organism evidence="1 2">
    <name type="scientific">Portunus trituberculatus</name>
    <name type="common">Swimming crab</name>
    <name type="synonym">Neptunus trituberculatus</name>
    <dbReference type="NCBI Taxonomy" id="210409"/>
    <lineage>
        <taxon>Eukaryota</taxon>
        <taxon>Metazoa</taxon>
        <taxon>Ecdysozoa</taxon>
        <taxon>Arthropoda</taxon>
        <taxon>Crustacea</taxon>
        <taxon>Multicrustacea</taxon>
        <taxon>Malacostraca</taxon>
        <taxon>Eumalacostraca</taxon>
        <taxon>Eucarida</taxon>
        <taxon>Decapoda</taxon>
        <taxon>Pleocyemata</taxon>
        <taxon>Brachyura</taxon>
        <taxon>Eubrachyura</taxon>
        <taxon>Portunoidea</taxon>
        <taxon>Portunidae</taxon>
        <taxon>Portuninae</taxon>
        <taxon>Portunus</taxon>
    </lineage>
</organism>
<accession>A0A5B7JY09</accession>
<dbReference type="EMBL" id="VSRR010128571">
    <property type="protein sequence ID" value="MPD01781.1"/>
    <property type="molecule type" value="Genomic_DNA"/>
</dbReference>
<name>A0A5B7JY09_PORTR</name>
<sequence length="16" mass="1841">MNPTGHDSRQTVTRQL</sequence>
<dbReference type="AlphaFoldDB" id="A0A5B7JY09"/>
<keyword evidence="2" id="KW-1185">Reference proteome</keyword>